<feature type="domain" description="N-acetyltransferase" evidence="2">
    <location>
        <begin position="1"/>
        <end position="100"/>
    </location>
</feature>
<dbReference type="Gene3D" id="3.40.630.30">
    <property type="match status" value="1"/>
</dbReference>
<dbReference type="Pfam" id="PF00583">
    <property type="entry name" value="Acetyltransf_1"/>
    <property type="match status" value="1"/>
</dbReference>
<dbReference type="InterPro" id="IPR050769">
    <property type="entry name" value="NAT_camello-type"/>
</dbReference>
<dbReference type="CDD" id="cd04301">
    <property type="entry name" value="NAT_SF"/>
    <property type="match status" value="1"/>
</dbReference>
<comment type="caution">
    <text evidence="3">The sequence shown here is derived from an EMBL/GenBank/DDBJ whole genome shotgun (WGS) entry which is preliminary data.</text>
</comment>
<organism evidence="3 4">
    <name type="scientific">Chelativorans salis</name>
    <dbReference type="NCBI Taxonomy" id="2978478"/>
    <lineage>
        <taxon>Bacteria</taxon>
        <taxon>Pseudomonadati</taxon>
        <taxon>Pseudomonadota</taxon>
        <taxon>Alphaproteobacteria</taxon>
        <taxon>Hyphomicrobiales</taxon>
        <taxon>Phyllobacteriaceae</taxon>
        <taxon>Chelativorans</taxon>
    </lineage>
</organism>
<dbReference type="RefSeq" id="WP_260907209.1">
    <property type="nucleotide sequence ID" value="NZ_JAOCZP010000012.1"/>
</dbReference>
<sequence>MGMFGLEQHETGGMELRRMYVAPHARRLGVARQMLAFAENLCRSRAISALHLSTSELQVAALSFYRKSGYRLDGEEIADTASNKTVGSGIRRFHFVKVLS</sequence>
<dbReference type="PROSITE" id="PS51186">
    <property type="entry name" value="GNAT"/>
    <property type="match status" value="1"/>
</dbReference>
<dbReference type="InterPro" id="IPR016181">
    <property type="entry name" value="Acyl_CoA_acyltransferase"/>
</dbReference>
<protein>
    <submittedName>
        <fullName evidence="3">GNAT family N-acetyltransferase</fullName>
    </submittedName>
</protein>
<evidence type="ECO:0000259" key="2">
    <source>
        <dbReference type="PROSITE" id="PS51186"/>
    </source>
</evidence>
<dbReference type="SUPFAM" id="SSF55729">
    <property type="entry name" value="Acyl-CoA N-acyltransferases (Nat)"/>
    <property type="match status" value="1"/>
</dbReference>
<dbReference type="PANTHER" id="PTHR13947:SF37">
    <property type="entry name" value="LD18367P"/>
    <property type="match status" value="1"/>
</dbReference>
<evidence type="ECO:0000313" key="4">
    <source>
        <dbReference type="Proteomes" id="UP001320831"/>
    </source>
</evidence>
<keyword evidence="1" id="KW-0808">Transferase</keyword>
<dbReference type="PANTHER" id="PTHR13947">
    <property type="entry name" value="GNAT FAMILY N-ACETYLTRANSFERASE"/>
    <property type="match status" value="1"/>
</dbReference>
<dbReference type="Proteomes" id="UP001320831">
    <property type="component" value="Unassembled WGS sequence"/>
</dbReference>
<accession>A0ABT2LW11</accession>
<reference evidence="3 4" key="1">
    <citation type="submission" date="2022-09" db="EMBL/GenBank/DDBJ databases">
        <title>Chelativorans salina sp. nov., a novel slightly halophilic bacterium isolated from a saline lake sediment enrichment.</title>
        <authorList>
            <person name="Gao L."/>
            <person name="Fang B.-Z."/>
            <person name="Li W.-J."/>
        </authorList>
    </citation>
    <scope>NUCLEOTIDE SEQUENCE [LARGE SCALE GENOMIC DNA]</scope>
    <source>
        <strain evidence="3 4">EGI FJ00035</strain>
    </source>
</reference>
<name>A0ABT2LW11_9HYPH</name>
<evidence type="ECO:0000256" key="1">
    <source>
        <dbReference type="ARBA" id="ARBA00022679"/>
    </source>
</evidence>
<gene>
    <name evidence="3" type="ORF">N5A92_25120</name>
</gene>
<dbReference type="EMBL" id="JAOCZP010000012">
    <property type="protein sequence ID" value="MCT7378299.1"/>
    <property type="molecule type" value="Genomic_DNA"/>
</dbReference>
<proteinExistence type="predicted"/>
<evidence type="ECO:0000313" key="3">
    <source>
        <dbReference type="EMBL" id="MCT7378299.1"/>
    </source>
</evidence>
<keyword evidence="4" id="KW-1185">Reference proteome</keyword>
<dbReference type="InterPro" id="IPR000182">
    <property type="entry name" value="GNAT_dom"/>
</dbReference>